<name>A0A9D4JD50_DREPO</name>
<accession>A0A9D4JD50</accession>
<keyword evidence="3" id="KW-1185">Reference proteome</keyword>
<dbReference type="AlphaFoldDB" id="A0A9D4JD50"/>
<reference evidence="2" key="2">
    <citation type="submission" date="2020-11" db="EMBL/GenBank/DDBJ databases">
        <authorList>
            <person name="McCartney M.A."/>
            <person name="Auch B."/>
            <person name="Kono T."/>
            <person name="Mallez S."/>
            <person name="Becker A."/>
            <person name="Gohl D.M."/>
            <person name="Silverstein K.A.T."/>
            <person name="Koren S."/>
            <person name="Bechman K.B."/>
            <person name="Herman A."/>
            <person name="Abrahante J.E."/>
            <person name="Garbe J."/>
        </authorList>
    </citation>
    <scope>NUCLEOTIDE SEQUENCE</scope>
    <source>
        <strain evidence="2">Duluth1</strain>
        <tissue evidence="2">Whole animal</tissue>
    </source>
</reference>
<organism evidence="2 3">
    <name type="scientific">Dreissena polymorpha</name>
    <name type="common">Zebra mussel</name>
    <name type="synonym">Mytilus polymorpha</name>
    <dbReference type="NCBI Taxonomy" id="45954"/>
    <lineage>
        <taxon>Eukaryota</taxon>
        <taxon>Metazoa</taxon>
        <taxon>Spiralia</taxon>
        <taxon>Lophotrochozoa</taxon>
        <taxon>Mollusca</taxon>
        <taxon>Bivalvia</taxon>
        <taxon>Autobranchia</taxon>
        <taxon>Heteroconchia</taxon>
        <taxon>Euheterodonta</taxon>
        <taxon>Imparidentia</taxon>
        <taxon>Neoheterodontei</taxon>
        <taxon>Myida</taxon>
        <taxon>Dreissenoidea</taxon>
        <taxon>Dreissenidae</taxon>
        <taxon>Dreissena</taxon>
    </lineage>
</organism>
<proteinExistence type="predicted"/>
<evidence type="ECO:0000313" key="3">
    <source>
        <dbReference type="Proteomes" id="UP000828390"/>
    </source>
</evidence>
<reference evidence="2" key="1">
    <citation type="journal article" date="2019" name="bioRxiv">
        <title>The Genome of the Zebra Mussel, Dreissena polymorpha: A Resource for Invasive Species Research.</title>
        <authorList>
            <person name="McCartney M.A."/>
            <person name="Auch B."/>
            <person name="Kono T."/>
            <person name="Mallez S."/>
            <person name="Zhang Y."/>
            <person name="Obille A."/>
            <person name="Becker A."/>
            <person name="Abrahante J.E."/>
            <person name="Garbe J."/>
            <person name="Badalamenti J.P."/>
            <person name="Herman A."/>
            <person name="Mangelson H."/>
            <person name="Liachko I."/>
            <person name="Sullivan S."/>
            <person name="Sone E.D."/>
            <person name="Koren S."/>
            <person name="Silverstein K.A.T."/>
            <person name="Beckman K.B."/>
            <person name="Gohl D.M."/>
        </authorList>
    </citation>
    <scope>NUCLEOTIDE SEQUENCE</scope>
    <source>
        <strain evidence="2">Duluth1</strain>
        <tissue evidence="2">Whole animal</tissue>
    </source>
</reference>
<evidence type="ECO:0000256" key="1">
    <source>
        <dbReference type="SAM" id="MobiDB-lite"/>
    </source>
</evidence>
<comment type="caution">
    <text evidence="2">The sequence shown here is derived from an EMBL/GenBank/DDBJ whole genome shotgun (WGS) entry which is preliminary data.</text>
</comment>
<sequence>MKHFPGPFRTNNDYPPKVTSCTLTSRRLPPSSRMRHFPCTLTSPFISFASFPRPLSDKQEISPGRDLFRPGLLITIGRITRLFCPAPFGRTRCTLTSPFISYSSFPSDRCTLTSRRLPCRLTSLSAETLNENLTYYPTFLPCTLASRRLPCTLTSRRLPIGRTKFRPGLLMRIGCTLSSRRLPIGLNYLHLVRVISQAPCGLTRGTLTSRRLPIGLNYLHLVCVISQAPFGRIRCTLTSPYYATFCPAPFGRTRCTLTSRRTRCTLTSRRLPCTLTSHRLLIGLNKFRPGLLITFISYVSFPRPLSDEQELSPERDVVHADQPFDRDFQAPFGRTRCTLTSRRLPYTLTSRRLPCTLSSPSISYASFPRPLSDEQELSPGRDLMHADQPSTALVPEPTITNRASFSVHYVASGG</sequence>
<dbReference type="EMBL" id="JAIWYP010000006">
    <property type="protein sequence ID" value="KAH3804198.1"/>
    <property type="molecule type" value="Genomic_DNA"/>
</dbReference>
<protein>
    <submittedName>
        <fullName evidence="2">Uncharacterized protein</fullName>
    </submittedName>
</protein>
<evidence type="ECO:0000313" key="2">
    <source>
        <dbReference type="EMBL" id="KAH3804198.1"/>
    </source>
</evidence>
<gene>
    <name evidence="2" type="ORF">DPMN_132480</name>
</gene>
<dbReference type="Proteomes" id="UP000828390">
    <property type="component" value="Unassembled WGS sequence"/>
</dbReference>
<feature type="region of interest" description="Disordered" evidence="1">
    <location>
        <begin position="366"/>
        <end position="388"/>
    </location>
</feature>